<sequence>MWHHSHTPSHPLFPLSFFSSQMCYPEGSVSHAVNDCPLCKAFVHSRCPHVREVCRNRALHPQLDVVYLKNAEGILFCVATLLSSSLIRAPPQTVDWFNGCGYCKWARLNPSQKPGFPNPGWPGCCRAPAPSEYRMIQAADWRSISIVHHIPIPPEIKVILDGLTTGGRSSSKPFMPPLDRRNSNSGTGGGSPPTKLSNTAVKPVSSANKVRTSASPKTPAATLSKATANAAEGIRNSPEKEKPSYNNSAHSSPGRKQVELDTYTTPRRNSGSRIPPAIPPFNKGSPDLRSSTLPSGKSSLESRSSAIPSNKGAPDLRSPVIPSGKSSPESRSSAIPSNKGSPDLRPSVIPSGKGSPESRSSAININLGKGSPESRSSVIPLSKGPPEIRPSLDRRRSSNIHPPTPSSKSSTPSRNTASSFTLASRKTSKNDDASSVASGGSGGSDSLSDSTVTSDGGFTDYLSDESEAELQRQAEAKAALLAQNQAEELEFKAARQQLAHVDLRPPKSWNPTNITNNNTALRLTTTTKG</sequence>
<organism evidence="2 3">
    <name type="scientific">Lentinula lateritia</name>
    <dbReference type="NCBI Taxonomy" id="40482"/>
    <lineage>
        <taxon>Eukaryota</taxon>
        <taxon>Fungi</taxon>
        <taxon>Dikarya</taxon>
        <taxon>Basidiomycota</taxon>
        <taxon>Agaricomycotina</taxon>
        <taxon>Agaricomycetes</taxon>
        <taxon>Agaricomycetidae</taxon>
        <taxon>Agaricales</taxon>
        <taxon>Marasmiineae</taxon>
        <taxon>Omphalotaceae</taxon>
        <taxon>Lentinula</taxon>
    </lineage>
</organism>
<reference evidence="2" key="2">
    <citation type="journal article" date="2023" name="Proc. Natl. Acad. Sci. U.S.A.">
        <title>A global phylogenomic analysis of the shiitake genus Lentinula.</title>
        <authorList>
            <person name="Sierra-Patev S."/>
            <person name="Min B."/>
            <person name="Naranjo-Ortiz M."/>
            <person name="Looney B."/>
            <person name="Konkel Z."/>
            <person name="Slot J.C."/>
            <person name="Sakamoto Y."/>
            <person name="Steenwyk J.L."/>
            <person name="Rokas A."/>
            <person name="Carro J."/>
            <person name="Camarero S."/>
            <person name="Ferreira P."/>
            <person name="Molpeceres G."/>
            <person name="Ruiz-Duenas F.J."/>
            <person name="Serrano A."/>
            <person name="Henrissat B."/>
            <person name="Drula E."/>
            <person name="Hughes K.W."/>
            <person name="Mata J.L."/>
            <person name="Ishikawa N.K."/>
            <person name="Vargas-Isla R."/>
            <person name="Ushijima S."/>
            <person name="Smith C.A."/>
            <person name="Donoghue J."/>
            <person name="Ahrendt S."/>
            <person name="Andreopoulos W."/>
            <person name="He G."/>
            <person name="LaButti K."/>
            <person name="Lipzen A."/>
            <person name="Ng V."/>
            <person name="Riley R."/>
            <person name="Sandor L."/>
            <person name="Barry K."/>
            <person name="Martinez A.T."/>
            <person name="Xiao Y."/>
            <person name="Gibbons J.G."/>
            <person name="Terashima K."/>
            <person name="Grigoriev I.V."/>
            <person name="Hibbett D."/>
        </authorList>
    </citation>
    <scope>NUCLEOTIDE SEQUENCE</scope>
    <source>
        <strain evidence="2">Sp2 HRB7682 ss15</strain>
    </source>
</reference>
<feature type="compositionally biased region" description="Low complexity" evidence="1">
    <location>
        <begin position="220"/>
        <end position="231"/>
    </location>
</feature>
<feature type="compositionally biased region" description="Polar residues" evidence="1">
    <location>
        <begin position="195"/>
        <end position="216"/>
    </location>
</feature>
<feature type="compositionally biased region" description="Polar residues" evidence="1">
    <location>
        <begin position="262"/>
        <end position="272"/>
    </location>
</feature>
<evidence type="ECO:0000256" key="1">
    <source>
        <dbReference type="SAM" id="MobiDB-lite"/>
    </source>
</evidence>
<dbReference type="Proteomes" id="UP001150238">
    <property type="component" value="Unassembled WGS sequence"/>
</dbReference>
<reference evidence="2" key="1">
    <citation type="submission" date="2022-08" db="EMBL/GenBank/DDBJ databases">
        <authorList>
            <consortium name="DOE Joint Genome Institute"/>
            <person name="Min B."/>
            <person name="Riley R."/>
            <person name="Sierra-Patev S."/>
            <person name="Naranjo-Ortiz M."/>
            <person name="Looney B."/>
            <person name="Konkel Z."/>
            <person name="Slot J.C."/>
            <person name="Sakamoto Y."/>
            <person name="Steenwyk J.L."/>
            <person name="Rokas A."/>
            <person name="Carro J."/>
            <person name="Camarero S."/>
            <person name="Ferreira P."/>
            <person name="Molpeceres G."/>
            <person name="Ruiz-Duenas F.J."/>
            <person name="Serrano A."/>
            <person name="Henrissat B."/>
            <person name="Drula E."/>
            <person name="Hughes K.W."/>
            <person name="Mata J.L."/>
            <person name="Ishikawa N.K."/>
            <person name="Vargas-Isla R."/>
            <person name="Ushijima S."/>
            <person name="Smith C.A."/>
            <person name="Ahrendt S."/>
            <person name="Andreopoulos W."/>
            <person name="He G."/>
            <person name="Labutti K."/>
            <person name="Lipzen A."/>
            <person name="Ng V."/>
            <person name="Sandor L."/>
            <person name="Barry K."/>
            <person name="Martinez A.T."/>
            <person name="Xiao Y."/>
            <person name="Gibbons J.G."/>
            <person name="Terashima K."/>
            <person name="Hibbett D.S."/>
            <person name="Grigoriev I.V."/>
        </authorList>
    </citation>
    <scope>NUCLEOTIDE SEQUENCE</scope>
    <source>
        <strain evidence="2">Sp2 HRB7682 ss15</strain>
    </source>
</reference>
<feature type="compositionally biased region" description="Low complexity" evidence="1">
    <location>
        <begin position="323"/>
        <end position="337"/>
    </location>
</feature>
<comment type="caution">
    <text evidence="2">The sequence shown here is derived from an EMBL/GenBank/DDBJ whole genome shotgun (WGS) entry which is preliminary data.</text>
</comment>
<dbReference type="AlphaFoldDB" id="A0A9W9AF47"/>
<evidence type="ECO:0000313" key="2">
    <source>
        <dbReference type="EMBL" id="KAJ4481417.1"/>
    </source>
</evidence>
<proteinExistence type="predicted"/>
<feature type="compositionally biased region" description="Low complexity" evidence="1">
    <location>
        <begin position="433"/>
        <end position="457"/>
    </location>
</feature>
<feature type="region of interest" description="Disordered" evidence="1">
    <location>
        <begin position="167"/>
        <end position="471"/>
    </location>
</feature>
<name>A0A9W9AF47_9AGAR</name>
<protein>
    <submittedName>
        <fullName evidence="2">Uncharacterized protein</fullName>
    </submittedName>
</protein>
<dbReference type="EMBL" id="JANVFS010000014">
    <property type="protein sequence ID" value="KAJ4481417.1"/>
    <property type="molecule type" value="Genomic_DNA"/>
</dbReference>
<evidence type="ECO:0000313" key="3">
    <source>
        <dbReference type="Proteomes" id="UP001150238"/>
    </source>
</evidence>
<gene>
    <name evidence="2" type="ORF">C8J55DRAFT_605489</name>
</gene>
<feature type="compositionally biased region" description="Low complexity" evidence="1">
    <location>
        <begin position="406"/>
        <end position="419"/>
    </location>
</feature>
<accession>A0A9W9AF47</accession>
<feature type="compositionally biased region" description="Polar residues" evidence="1">
    <location>
        <begin position="288"/>
        <end position="308"/>
    </location>
</feature>